<evidence type="ECO:0000256" key="5">
    <source>
        <dbReference type="ARBA" id="ARBA00023163"/>
    </source>
</evidence>
<keyword evidence="5" id="KW-0804">Transcription</keyword>
<dbReference type="CDD" id="cd00383">
    <property type="entry name" value="trans_reg_C"/>
    <property type="match status" value="1"/>
</dbReference>
<dbReference type="Pfam" id="PF00486">
    <property type="entry name" value="Trans_reg_C"/>
    <property type="match status" value="1"/>
</dbReference>
<dbReference type="InterPro" id="IPR001789">
    <property type="entry name" value="Sig_transdc_resp-reg_receiver"/>
</dbReference>
<dbReference type="GO" id="GO:0032993">
    <property type="term" value="C:protein-DNA complex"/>
    <property type="evidence" value="ECO:0007669"/>
    <property type="project" value="TreeGrafter"/>
</dbReference>
<dbReference type="InterPro" id="IPR036388">
    <property type="entry name" value="WH-like_DNA-bd_sf"/>
</dbReference>
<dbReference type="Gene3D" id="1.10.10.10">
    <property type="entry name" value="Winged helix-like DNA-binding domain superfamily/Winged helix DNA-binding domain"/>
    <property type="match status" value="1"/>
</dbReference>
<dbReference type="InterPro" id="IPR001867">
    <property type="entry name" value="OmpR/PhoB-type_DNA-bd"/>
</dbReference>
<reference evidence="10" key="1">
    <citation type="submission" date="2015-07" db="EMBL/GenBank/DDBJ databases">
        <title>Draft Genome Sequences of Anaerolinea thermolimosa IMO-1, Bellilinea caldifistulae GOMI-1, Leptolinea tardivitalis YMTK-2, Levilinea saccharolytica KIBI-1,Longilinea arvoryzae KOME-1, Previously Described as Members of the Anaerolineaceae (Chloroflexi).</title>
        <authorList>
            <person name="Sekiguchi Y."/>
            <person name="Ohashi A."/>
            <person name="Matsuura N."/>
            <person name="Tourlousse M.D."/>
        </authorList>
    </citation>
    <scope>NUCLEOTIDE SEQUENCE [LARGE SCALE GENOMIC DNA]</scope>
    <source>
        <strain evidence="10">KOME-1</strain>
    </source>
</reference>
<dbReference type="CDD" id="cd17574">
    <property type="entry name" value="REC_OmpR"/>
    <property type="match status" value="1"/>
</dbReference>
<evidence type="ECO:0000313" key="10">
    <source>
        <dbReference type="EMBL" id="GAP16056.1"/>
    </source>
</evidence>
<dbReference type="OrthoDB" id="150805at2"/>
<dbReference type="InterPro" id="IPR039420">
    <property type="entry name" value="WalR-like"/>
</dbReference>
<keyword evidence="11" id="KW-1185">Reference proteome</keyword>
<dbReference type="RefSeq" id="WP_075075441.1">
    <property type="nucleotide sequence ID" value="NZ_DF967973.1"/>
</dbReference>
<feature type="DNA-binding region" description="OmpR/PhoB-type" evidence="7">
    <location>
        <begin position="127"/>
        <end position="227"/>
    </location>
</feature>
<proteinExistence type="predicted"/>
<evidence type="ECO:0000259" key="8">
    <source>
        <dbReference type="PROSITE" id="PS50110"/>
    </source>
</evidence>
<evidence type="ECO:0000256" key="1">
    <source>
        <dbReference type="ARBA" id="ARBA00022553"/>
    </source>
</evidence>
<feature type="domain" description="OmpR/PhoB-type" evidence="9">
    <location>
        <begin position="127"/>
        <end position="227"/>
    </location>
</feature>
<dbReference type="PANTHER" id="PTHR48111:SF40">
    <property type="entry name" value="PHOSPHATE REGULON TRANSCRIPTIONAL REGULATORY PROTEIN PHOB"/>
    <property type="match status" value="1"/>
</dbReference>
<name>A0A0K8MYD7_9CHLR</name>
<organism evidence="10">
    <name type="scientific">Longilinea arvoryzae</name>
    <dbReference type="NCBI Taxonomy" id="360412"/>
    <lineage>
        <taxon>Bacteria</taxon>
        <taxon>Bacillati</taxon>
        <taxon>Chloroflexota</taxon>
        <taxon>Anaerolineae</taxon>
        <taxon>Anaerolineales</taxon>
        <taxon>Anaerolineaceae</taxon>
        <taxon>Longilinea</taxon>
    </lineage>
</organism>
<evidence type="ECO:0000313" key="11">
    <source>
        <dbReference type="Proteomes" id="UP000055060"/>
    </source>
</evidence>
<dbReference type="GO" id="GO:0000976">
    <property type="term" value="F:transcription cis-regulatory region binding"/>
    <property type="evidence" value="ECO:0007669"/>
    <property type="project" value="TreeGrafter"/>
</dbReference>
<feature type="domain" description="Response regulatory" evidence="8">
    <location>
        <begin position="5"/>
        <end position="118"/>
    </location>
</feature>
<dbReference type="STRING" id="360412.LARV_03852"/>
<keyword evidence="4 7" id="KW-0238">DNA-binding</keyword>
<evidence type="ECO:0000256" key="6">
    <source>
        <dbReference type="PROSITE-ProRule" id="PRU00169"/>
    </source>
</evidence>
<evidence type="ECO:0000256" key="3">
    <source>
        <dbReference type="ARBA" id="ARBA00023015"/>
    </source>
</evidence>
<keyword evidence="1 6" id="KW-0597">Phosphoprotein</keyword>
<dbReference type="GO" id="GO:0006355">
    <property type="term" value="P:regulation of DNA-templated transcription"/>
    <property type="evidence" value="ECO:0007669"/>
    <property type="project" value="InterPro"/>
</dbReference>
<dbReference type="AlphaFoldDB" id="A0A0K8MYD7"/>
<dbReference type="SMART" id="SM00862">
    <property type="entry name" value="Trans_reg_C"/>
    <property type="match status" value="1"/>
</dbReference>
<sequence length="233" mass="26454">MKKPRALVVDDEIQMVSIVAYALETQGFEVVQAYEGREALKKFEEEKPDLVILDVMLPGMSGFEVCQRIRGTTFTPVILLTARKEDEDIIHGLELGADDYITKPFRPRELALRAQAVYRRTCGEMNAQTITVGKLKIDPVAHKAMMNEESLHLTPNEFSLLVCLACHPGRVLSWQSLLKNAWGLEIWEGGKEMVKMAVYRLRQKIGDNPDHPEFILTIRGVGYTMILHAENRM</sequence>
<gene>
    <name evidence="10" type="ORF">LARV_03852</name>
</gene>
<evidence type="ECO:0000256" key="2">
    <source>
        <dbReference type="ARBA" id="ARBA00023012"/>
    </source>
</evidence>
<dbReference type="FunFam" id="3.40.50.2300:FF:000001">
    <property type="entry name" value="DNA-binding response regulator PhoB"/>
    <property type="match status" value="1"/>
</dbReference>
<dbReference type="GO" id="GO:0000156">
    <property type="term" value="F:phosphorelay response regulator activity"/>
    <property type="evidence" value="ECO:0007669"/>
    <property type="project" value="TreeGrafter"/>
</dbReference>
<dbReference type="EMBL" id="DF967973">
    <property type="protein sequence ID" value="GAP16056.1"/>
    <property type="molecule type" value="Genomic_DNA"/>
</dbReference>
<evidence type="ECO:0000256" key="7">
    <source>
        <dbReference type="PROSITE-ProRule" id="PRU01091"/>
    </source>
</evidence>
<dbReference type="SMART" id="SM00448">
    <property type="entry name" value="REC"/>
    <property type="match status" value="1"/>
</dbReference>
<dbReference type="Gene3D" id="3.40.50.2300">
    <property type="match status" value="1"/>
</dbReference>
<evidence type="ECO:0000256" key="4">
    <source>
        <dbReference type="ARBA" id="ARBA00023125"/>
    </source>
</evidence>
<dbReference type="SUPFAM" id="SSF52172">
    <property type="entry name" value="CheY-like"/>
    <property type="match status" value="1"/>
</dbReference>
<dbReference type="PROSITE" id="PS50110">
    <property type="entry name" value="RESPONSE_REGULATORY"/>
    <property type="match status" value="1"/>
</dbReference>
<dbReference type="InterPro" id="IPR011006">
    <property type="entry name" value="CheY-like_superfamily"/>
</dbReference>
<dbReference type="Gene3D" id="6.10.250.690">
    <property type="match status" value="1"/>
</dbReference>
<dbReference type="Pfam" id="PF00072">
    <property type="entry name" value="Response_reg"/>
    <property type="match status" value="1"/>
</dbReference>
<dbReference type="PANTHER" id="PTHR48111">
    <property type="entry name" value="REGULATOR OF RPOS"/>
    <property type="match status" value="1"/>
</dbReference>
<keyword evidence="3" id="KW-0805">Transcription regulation</keyword>
<accession>A0A0K8MYD7</accession>
<dbReference type="GO" id="GO:0005829">
    <property type="term" value="C:cytosol"/>
    <property type="evidence" value="ECO:0007669"/>
    <property type="project" value="TreeGrafter"/>
</dbReference>
<dbReference type="Proteomes" id="UP000055060">
    <property type="component" value="Unassembled WGS sequence"/>
</dbReference>
<feature type="modified residue" description="4-aspartylphosphate" evidence="6">
    <location>
        <position position="54"/>
    </location>
</feature>
<keyword evidence="2" id="KW-0902">Two-component regulatory system</keyword>
<dbReference type="PROSITE" id="PS51755">
    <property type="entry name" value="OMPR_PHOB"/>
    <property type="match status" value="1"/>
</dbReference>
<evidence type="ECO:0000259" key="9">
    <source>
        <dbReference type="PROSITE" id="PS51755"/>
    </source>
</evidence>
<protein>
    <submittedName>
        <fullName evidence="10">Response regulators consisting of a CheY-like receiver domain and a winged-helix DNA-binding domain</fullName>
    </submittedName>
</protein>